<reference evidence="1 2" key="1">
    <citation type="submission" date="2019-04" db="EMBL/GenBank/DDBJ databases">
        <authorList>
            <person name="Van Vliet M D."/>
        </authorList>
    </citation>
    <scope>NUCLEOTIDE SEQUENCE [LARGE SCALE GENOMIC DNA]</scope>
    <source>
        <strain evidence="1 2">F1</strain>
    </source>
</reference>
<gene>
    <name evidence="1" type="ORF">PDESU_00945</name>
</gene>
<proteinExistence type="predicted"/>
<dbReference type="RefSeq" id="WP_136078061.1">
    <property type="nucleotide sequence ID" value="NZ_CAAHFG010000001.1"/>
</dbReference>
<organism evidence="1 2">
    <name type="scientific">Pontiella desulfatans</name>
    <dbReference type="NCBI Taxonomy" id="2750659"/>
    <lineage>
        <taxon>Bacteria</taxon>
        <taxon>Pseudomonadati</taxon>
        <taxon>Kiritimatiellota</taxon>
        <taxon>Kiritimatiellia</taxon>
        <taxon>Kiritimatiellales</taxon>
        <taxon>Pontiellaceae</taxon>
        <taxon>Pontiella</taxon>
    </lineage>
</organism>
<accession>A0A6C2TXS1</accession>
<dbReference type="EMBL" id="CAAHFG010000001">
    <property type="protein sequence ID" value="VGO12393.1"/>
    <property type="molecule type" value="Genomic_DNA"/>
</dbReference>
<dbReference type="AlphaFoldDB" id="A0A6C2TXS1"/>
<sequence length="141" mass="15173">MKPNEYINACLERLIPELTGLTITGGVVDDSGEYWGFAAKGKQNGKTVEKTVFVMADPESNGPGFLEINDGVEPDVPAFTEYCPACAAEVPYRAQKEFPCPVCGEILLPCSACLDQHGVDGAACDTCPWEIQLKEDAPCLK</sequence>
<keyword evidence="2" id="KW-1185">Reference proteome</keyword>
<dbReference type="Proteomes" id="UP000366872">
    <property type="component" value="Unassembled WGS sequence"/>
</dbReference>
<name>A0A6C2TXS1_PONDE</name>
<protein>
    <submittedName>
        <fullName evidence="1">Uncharacterized protein</fullName>
    </submittedName>
</protein>
<evidence type="ECO:0000313" key="1">
    <source>
        <dbReference type="EMBL" id="VGO12393.1"/>
    </source>
</evidence>
<evidence type="ECO:0000313" key="2">
    <source>
        <dbReference type="Proteomes" id="UP000366872"/>
    </source>
</evidence>